<organism evidence="1 2">
    <name type="scientific">Novosphingobium aquiterrae</name>
    <dbReference type="NCBI Taxonomy" id="624388"/>
    <lineage>
        <taxon>Bacteria</taxon>
        <taxon>Pseudomonadati</taxon>
        <taxon>Pseudomonadota</taxon>
        <taxon>Alphaproteobacteria</taxon>
        <taxon>Sphingomonadales</taxon>
        <taxon>Sphingomonadaceae</taxon>
        <taxon>Novosphingobium</taxon>
    </lineage>
</organism>
<evidence type="ECO:0000313" key="1">
    <source>
        <dbReference type="EMBL" id="MFC0589632.1"/>
    </source>
</evidence>
<name>A0ABV6PJS6_9SPHN</name>
<dbReference type="RefSeq" id="WP_379481105.1">
    <property type="nucleotide sequence ID" value="NZ_JBHLTL010000005.1"/>
</dbReference>
<dbReference type="Proteomes" id="UP001589943">
    <property type="component" value="Unassembled WGS sequence"/>
</dbReference>
<accession>A0ABV6PJS6</accession>
<protein>
    <submittedName>
        <fullName evidence="1">Uncharacterized protein</fullName>
    </submittedName>
</protein>
<sequence>MGIIAKGTPVTRLVRAQWESRRKERGRLWNACEKEQDSTAIQFGVSWSIIDKSRGHKIEVNDESGANL</sequence>
<dbReference type="EMBL" id="JBHLTL010000005">
    <property type="protein sequence ID" value="MFC0589632.1"/>
    <property type="molecule type" value="Genomic_DNA"/>
</dbReference>
<reference evidence="1 2" key="1">
    <citation type="submission" date="2024-09" db="EMBL/GenBank/DDBJ databases">
        <authorList>
            <person name="Sun Q."/>
            <person name="Mori K."/>
        </authorList>
    </citation>
    <scope>NUCLEOTIDE SEQUENCE [LARGE SCALE GENOMIC DNA]</scope>
    <source>
        <strain evidence="1 2">NCAIM B.02537</strain>
    </source>
</reference>
<gene>
    <name evidence="1" type="ORF">ACFFF7_09425</name>
</gene>
<evidence type="ECO:0000313" key="2">
    <source>
        <dbReference type="Proteomes" id="UP001589943"/>
    </source>
</evidence>
<keyword evidence="2" id="KW-1185">Reference proteome</keyword>
<comment type="caution">
    <text evidence="1">The sequence shown here is derived from an EMBL/GenBank/DDBJ whole genome shotgun (WGS) entry which is preliminary data.</text>
</comment>
<proteinExistence type="predicted"/>